<dbReference type="Pfam" id="PF14312">
    <property type="entry name" value="FG-GAP_2"/>
    <property type="match status" value="1"/>
</dbReference>
<feature type="region of interest" description="Disordered" evidence="4">
    <location>
        <begin position="24"/>
        <end position="66"/>
    </location>
</feature>
<dbReference type="InterPro" id="IPR013517">
    <property type="entry name" value="FG-GAP"/>
</dbReference>
<evidence type="ECO:0000256" key="3">
    <source>
        <dbReference type="ARBA" id="ARBA00023180"/>
    </source>
</evidence>
<dbReference type="Proteomes" id="UP001589568">
    <property type="component" value="Unassembled WGS sequence"/>
</dbReference>
<evidence type="ECO:0000256" key="2">
    <source>
        <dbReference type="ARBA" id="ARBA00022737"/>
    </source>
</evidence>
<evidence type="ECO:0000256" key="5">
    <source>
        <dbReference type="SAM" id="SignalP"/>
    </source>
</evidence>
<keyword evidence="2" id="KW-0677">Repeat</keyword>
<organism evidence="6 7">
    <name type="scientific">Nonomuraea salmonea</name>
    <dbReference type="NCBI Taxonomy" id="46181"/>
    <lineage>
        <taxon>Bacteria</taxon>
        <taxon>Bacillati</taxon>
        <taxon>Actinomycetota</taxon>
        <taxon>Actinomycetes</taxon>
        <taxon>Streptosporangiales</taxon>
        <taxon>Streptosporangiaceae</taxon>
        <taxon>Nonomuraea</taxon>
    </lineage>
</organism>
<keyword evidence="1 5" id="KW-0732">Signal</keyword>
<dbReference type="PANTHER" id="PTHR36220">
    <property type="entry name" value="UNNAMED PRODUCT"/>
    <property type="match status" value="1"/>
</dbReference>
<dbReference type="RefSeq" id="WP_379483302.1">
    <property type="nucleotide sequence ID" value="NZ_JBHMCF010000011.1"/>
</dbReference>
<feature type="chain" id="PRO_5046790549" description="VCBS repeat-containing protein" evidence="5">
    <location>
        <begin position="26"/>
        <end position="426"/>
    </location>
</feature>
<accession>A0ABV5NKY5</accession>
<feature type="signal peptide" evidence="5">
    <location>
        <begin position="1"/>
        <end position="25"/>
    </location>
</feature>
<dbReference type="PROSITE" id="PS51470">
    <property type="entry name" value="FG_GAP"/>
    <property type="match status" value="1"/>
</dbReference>
<evidence type="ECO:0000256" key="1">
    <source>
        <dbReference type="ARBA" id="ARBA00022729"/>
    </source>
</evidence>
<evidence type="ECO:0000313" key="7">
    <source>
        <dbReference type="Proteomes" id="UP001589568"/>
    </source>
</evidence>
<sequence length="426" mass="42945">MFWRPVPVVLTAVAVLAGAAGCASGGPEPAATPKPSKGAATSGPSQRAAAPDCTKAGPRDFDGDGRDDVAVGNRMLSGGQVSLLTAGRLVPLTIQDEAADAVGSSVALTRVDADGCADLVVGAPYTKVDGKGGAGAVYVLYGGGTRPHRKLVAPEPQENARFGSSVAAYGGTIAVGAPLEEERGARAAGAVYVFPEGADARRISQETEGVPGNSEMGDRFGHSLALGPLPDGRLRLLVGAPDERKDGTGQQLGRGGAGHAGSVTLIDEVRAERYQALKFDGASEECAYGAAVAHLPGDRWAVTAPRCGTLQVNGTSGPVRTVSCQACAGSLSALAVSPDGRLAVAWGDSAVVLVPDDEEGVRDQVVPTLPGGNWPVAFYGSKLVFGRPRDTPPLTVTVHDPATGTAEEVAIEGGTGDVEGVGEALG</sequence>
<dbReference type="Gene3D" id="2.130.10.130">
    <property type="entry name" value="Integrin alpha, N-terminal"/>
    <property type="match status" value="1"/>
</dbReference>
<proteinExistence type="predicted"/>
<comment type="caution">
    <text evidence="6">The sequence shown here is derived from an EMBL/GenBank/DDBJ whole genome shotgun (WGS) entry which is preliminary data.</text>
</comment>
<evidence type="ECO:0000256" key="4">
    <source>
        <dbReference type="SAM" id="MobiDB-lite"/>
    </source>
</evidence>
<dbReference type="SMART" id="SM00191">
    <property type="entry name" value="Int_alpha"/>
    <property type="match status" value="4"/>
</dbReference>
<keyword evidence="7" id="KW-1185">Reference proteome</keyword>
<reference evidence="6 7" key="1">
    <citation type="submission" date="2024-09" db="EMBL/GenBank/DDBJ databases">
        <authorList>
            <person name="Sun Q."/>
            <person name="Mori K."/>
        </authorList>
    </citation>
    <scope>NUCLEOTIDE SEQUENCE [LARGE SCALE GENOMIC DNA]</scope>
    <source>
        <strain evidence="6 7">JCM 3324</strain>
    </source>
</reference>
<feature type="compositionally biased region" description="Basic and acidic residues" evidence="4">
    <location>
        <begin position="57"/>
        <end position="66"/>
    </location>
</feature>
<dbReference type="PANTHER" id="PTHR36220:SF1">
    <property type="entry name" value="GAMMA TUBULIN COMPLEX COMPONENT C-TERMINAL DOMAIN-CONTAINING PROTEIN"/>
    <property type="match status" value="1"/>
</dbReference>
<dbReference type="EMBL" id="JBHMCF010000011">
    <property type="protein sequence ID" value="MFB9470882.1"/>
    <property type="molecule type" value="Genomic_DNA"/>
</dbReference>
<name>A0ABV5NKY5_9ACTN</name>
<gene>
    <name evidence="6" type="ORF">ACFFR3_15275</name>
</gene>
<evidence type="ECO:0008006" key="8">
    <source>
        <dbReference type="Google" id="ProtNLM"/>
    </source>
</evidence>
<dbReference type="PROSITE" id="PS51257">
    <property type="entry name" value="PROKAR_LIPOPROTEIN"/>
    <property type="match status" value="1"/>
</dbReference>
<keyword evidence="3" id="KW-0325">Glycoprotein</keyword>
<protein>
    <recommendedName>
        <fullName evidence="8">VCBS repeat-containing protein</fullName>
    </recommendedName>
</protein>
<dbReference type="InterPro" id="IPR013519">
    <property type="entry name" value="Int_alpha_beta-p"/>
</dbReference>
<dbReference type="Pfam" id="PF01839">
    <property type="entry name" value="FG-GAP"/>
    <property type="match status" value="2"/>
</dbReference>
<dbReference type="InterPro" id="IPR011044">
    <property type="entry name" value="Quino_amine_DH_bsu"/>
</dbReference>
<dbReference type="SUPFAM" id="SSF69318">
    <property type="entry name" value="Integrin alpha N-terminal domain"/>
    <property type="match status" value="1"/>
</dbReference>
<dbReference type="InterPro" id="IPR028994">
    <property type="entry name" value="Integrin_alpha_N"/>
</dbReference>
<dbReference type="SUPFAM" id="SSF50969">
    <property type="entry name" value="YVTN repeat-like/Quinoprotein amine dehydrogenase"/>
    <property type="match status" value="1"/>
</dbReference>
<evidence type="ECO:0000313" key="6">
    <source>
        <dbReference type="EMBL" id="MFB9470882.1"/>
    </source>
</evidence>